<evidence type="ECO:0000259" key="6">
    <source>
        <dbReference type="PROSITE" id="PS60001"/>
    </source>
</evidence>
<reference evidence="8" key="1">
    <citation type="submission" date="2016-10" db="EMBL/GenBank/DDBJ databases">
        <authorList>
            <person name="Varghese N."/>
        </authorList>
    </citation>
    <scope>NUCLEOTIDE SEQUENCE [LARGE SCALE GENOMIC DNA]</scope>
    <source>
        <strain evidence="8">DSM 45096 / BCRC 16803 / CGMCC 4.1857 / CIP 109030 / JCM 12277 / KCTC 19219 / NBRC 100920 / 33214</strain>
    </source>
</reference>
<evidence type="ECO:0000313" key="8">
    <source>
        <dbReference type="Proteomes" id="UP000183015"/>
    </source>
</evidence>
<dbReference type="InterPro" id="IPR044944">
    <property type="entry name" value="NOS_dom_3"/>
</dbReference>
<feature type="domain" description="Nitric oxide synthase (NOS)" evidence="6">
    <location>
        <begin position="125"/>
        <end position="132"/>
    </location>
</feature>
<dbReference type="Gene3D" id="3.90.1230.10">
    <property type="entry name" value="Nitric Oxide Synthase, Chain A, domain 3"/>
    <property type="match status" value="1"/>
</dbReference>
<keyword evidence="1" id="KW-0349">Heme</keyword>
<dbReference type="PROSITE" id="PS60001">
    <property type="entry name" value="NOS"/>
    <property type="match status" value="1"/>
</dbReference>
<dbReference type="Gene3D" id="3.90.340.10">
    <property type="entry name" value="Nitric Oxide Synthase, Chain A, domain 1"/>
    <property type="match status" value="1"/>
</dbReference>
<protein>
    <submittedName>
        <fullName evidence="7">Nitric-oxide synthase</fullName>
    </submittedName>
</protein>
<evidence type="ECO:0000313" key="7">
    <source>
        <dbReference type="EMBL" id="SEL48216.1"/>
    </source>
</evidence>
<sequence>MLFTRHRKPLRAVPVTTAPVAPAPAPASASVPGPRGCPVVHQRPSEPTHAVPPARAVPPTGPAGGPPLPAAEQFVRLFAAESGQGIDPEARLREIRAEVAAEGTYTHTADELAFGARVAWRNAARCIGRLYWRSMVVRDLRHLRRPDDIAEQCFEHLRLAANGGRIRPVVSIFAPDRPGRPAPRLLNEQLVRYGDDPNSAERAALARELGWKGGEGPFEPLPLLVQSSPERPPDWYELPDDAVHEVRLTHPTEPGFAALGLRWYSVPAVSDMTLEIGGIQYPCAPFNGWYMGTEIGSRNLADRDRYDRLRAVAEVFGLDTSSERTLWRDRALVELNAAVLHSFTREQVTVADHHTESQRFLTHIEREKRYGRGVPADWSWIVPPLSGGATAVFHRYYDAPDPQLRPAYLRRDGAWGEPHGA</sequence>
<proteinExistence type="predicted"/>
<feature type="region of interest" description="Disordered" evidence="5">
    <location>
        <begin position="1"/>
        <end position="63"/>
    </location>
</feature>
<dbReference type="eggNOG" id="COG4362">
    <property type="taxonomic scope" value="Bacteria"/>
</dbReference>
<name>A0A1H7QJV5_STRJI</name>
<dbReference type="GO" id="GO:0046872">
    <property type="term" value="F:metal ion binding"/>
    <property type="evidence" value="ECO:0007669"/>
    <property type="project" value="UniProtKB-KW"/>
</dbReference>
<evidence type="ECO:0000256" key="1">
    <source>
        <dbReference type="ARBA" id="ARBA00022617"/>
    </source>
</evidence>
<dbReference type="GO" id="GO:0006809">
    <property type="term" value="P:nitric oxide biosynthetic process"/>
    <property type="evidence" value="ECO:0007669"/>
    <property type="project" value="InterPro"/>
</dbReference>
<dbReference type="InterPro" id="IPR004030">
    <property type="entry name" value="NOS_N"/>
</dbReference>
<dbReference type="PANTHER" id="PTHR43410:SF1">
    <property type="entry name" value="NITRIC OXIDE SYNTHASE"/>
    <property type="match status" value="1"/>
</dbReference>
<dbReference type="Proteomes" id="UP000183015">
    <property type="component" value="Unassembled WGS sequence"/>
</dbReference>
<feature type="compositionally biased region" description="Low complexity" evidence="5">
    <location>
        <begin position="11"/>
        <end position="36"/>
    </location>
</feature>
<accession>A0A1H7QJV5</accession>
<dbReference type="Pfam" id="PF02898">
    <property type="entry name" value="NO_synthase"/>
    <property type="match status" value="1"/>
</dbReference>
<keyword evidence="2" id="KW-0479">Metal-binding</keyword>
<evidence type="ECO:0000256" key="4">
    <source>
        <dbReference type="ARBA" id="ARBA00023004"/>
    </source>
</evidence>
<evidence type="ECO:0000256" key="5">
    <source>
        <dbReference type="SAM" id="MobiDB-lite"/>
    </source>
</evidence>
<keyword evidence="4" id="KW-0408">Iron</keyword>
<gene>
    <name evidence="7" type="ORF">SAMN05414137_10964</name>
</gene>
<dbReference type="InterPro" id="IPR036119">
    <property type="entry name" value="NOS_N_sf"/>
</dbReference>
<dbReference type="Gene3D" id="3.90.440.10">
    <property type="entry name" value="Nitric Oxide Synthase,Heme Domain,Chain A domain 2"/>
    <property type="match status" value="1"/>
</dbReference>
<evidence type="ECO:0000256" key="2">
    <source>
        <dbReference type="ARBA" id="ARBA00022723"/>
    </source>
</evidence>
<organism evidence="7 8">
    <name type="scientific">Streptacidiphilus jiangxiensis</name>
    <dbReference type="NCBI Taxonomy" id="235985"/>
    <lineage>
        <taxon>Bacteria</taxon>
        <taxon>Bacillati</taxon>
        <taxon>Actinomycetota</taxon>
        <taxon>Actinomycetes</taxon>
        <taxon>Kitasatosporales</taxon>
        <taxon>Streptomycetaceae</taxon>
        <taxon>Streptacidiphilus</taxon>
    </lineage>
</organism>
<dbReference type="InterPro" id="IPR044940">
    <property type="entry name" value="NOS_dom_2"/>
</dbReference>
<dbReference type="PANTHER" id="PTHR43410">
    <property type="entry name" value="NITRIC OXIDE SYNTHASE OXYGENASE"/>
    <property type="match status" value="1"/>
</dbReference>
<dbReference type="InterPro" id="IPR050607">
    <property type="entry name" value="NOS"/>
</dbReference>
<dbReference type="GO" id="GO:0004517">
    <property type="term" value="F:nitric-oxide synthase activity"/>
    <property type="evidence" value="ECO:0007669"/>
    <property type="project" value="InterPro"/>
</dbReference>
<evidence type="ECO:0000256" key="3">
    <source>
        <dbReference type="ARBA" id="ARBA00023002"/>
    </source>
</evidence>
<dbReference type="EMBL" id="FOAZ01000009">
    <property type="protein sequence ID" value="SEL48216.1"/>
    <property type="molecule type" value="Genomic_DNA"/>
</dbReference>
<dbReference type="AlphaFoldDB" id="A0A1H7QJV5"/>
<keyword evidence="8" id="KW-1185">Reference proteome</keyword>
<dbReference type="SUPFAM" id="SSF56512">
    <property type="entry name" value="Nitric oxide (NO) synthase oxygenase domain"/>
    <property type="match status" value="1"/>
</dbReference>
<dbReference type="STRING" id="235985.SAMN05414137_10964"/>
<feature type="compositionally biased region" description="Basic residues" evidence="5">
    <location>
        <begin position="1"/>
        <end position="10"/>
    </location>
</feature>
<dbReference type="InterPro" id="IPR044943">
    <property type="entry name" value="NOS_dom_1"/>
</dbReference>
<keyword evidence="3" id="KW-0560">Oxidoreductase</keyword>